<dbReference type="OrthoDB" id="165342at2759"/>
<dbReference type="Proteomes" id="UP000275846">
    <property type="component" value="Unassembled WGS sequence"/>
</dbReference>
<dbReference type="CDD" id="cd14498">
    <property type="entry name" value="DSP"/>
    <property type="match status" value="1"/>
</dbReference>
<gene>
    <name evidence="7" type="ORF">SSLN_LOCUS13494</name>
</gene>
<evidence type="ECO:0000256" key="4">
    <source>
        <dbReference type="ARBA" id="ARBA00022912"/>
    </source>
</evidence>
<dbReference type="InterPro" id="IPR020422">
    <property type="entry name" value="TYR_PHOSPHATASE_DUAL_dom"/>
</dbReference>
<reference evidence="7 8" key="2">
    <citation type="submission" date="2018-11" db="EMBL/GenBank/DDBJ databases">
        <authorList>
            <consortium name="Pathogen Informatics"/>
        </authorList>
    </citation>
    <scope>NUCLEOTIDE SEQUENCE [LARGE SCALE GENOMIC DNA]</scope>
    <source>
        <strain evidence="7 8">NST_G2</strain>
    </source>
</reference>
<dbReference type="PROSITE" id="PS00383">
    <property type="entry name" value="TYR_PHOSPHATASE_1"/>
    <property type="match status" value="1"/>
</dbReference>
<dbReference type="SUPFAM" id="SSF52821">
    <property type="entry name" value="Rhodanese/Cell cycle control phosphatase"/>
    <property type="match status" value="1"/>
</dbReference>
<dbReference type="PROSITE" id="PS50056">
    <property type="entry name" value="TYR_PHOSPHATASE_2"/>
    <property type="match status" value="1"/>
</dbReference>
<feature type="domain" description="Tyrosine-protein phosphatase" evidence="5">
    <location>
        <begin position="170"/>
        <end position="316"/>
    </location>
</feature>
<dbReference type="GO" id="GO:0033550">
    <property type="term" value="F:MAP kinase tyrosine phosphatase activity"/>
    <property type="evidence" value="ECO:0007669"/>
    <property type="project" value="TreeGrafter"/>
</dbReference>
<comment type="similarity">
    <text evidence="1">Belongs to the protein-tyrosine phosphatase family. Non-receptor class dual specificity subfamily.</text>
</comment>
<dbReference type="Pfam" id="PF00782">
    <property type="entry name" value="DSPc"/>
    <property type="match status" value="1"/>
</dbReference>
<reference evidence="9" key="1">
    <citation type="submission" date="2016-06" db="UniProtKB">
        <authorList>
            <consortium name="WormBaseParasite"/>
        </authorList>
    </citation>
    <scope>IDENTIFICATION</scope>
</reference>
<dbReference type="EC" id="3.1.3.48" evidence="2"/>
<dbReference type="SMART" id="SM00195">
    <property type="entry name" value="DSPc"/>
    <property type="match status" value="1"/>
</dbReference>
<dbReference type="PANTHER" id="PTHR10159:SF519">
    <property type="entry name" value="DUAL SPECIFICITY PROTEIN PHOSPHATASE MPK3"/>
    <property type="match status" value="1"/>
</dbReference>
<dbReference type="PANTHER" id="PTHR10159">
    <property type="entry name" value="DUAL SPECIFICITY PROTEIN PHOSPHATASE"/>
    <property type="match status" value="1"/>
</dbReference>
<protein>
    <recommendedName>
        <fullName evidence="2">protein-tyrosine-phosphatase</fullName>
        <ecNumber evidence="2">3.1.3.48</ecNumber>
    </recommendedName>
</protein>
<dbReference type="InterPro" id="IPR000340">
    <property type="entry name" value="Dual-sp_phosphatase_cat-dom"/>
</dbReference>
<evidence type="ECO:0000313" key="7">
    <source>
        <dbReference type="EMBL" id="VDL99879.1"/>
    </source>
</evidence>
<evidence type="ECO:0000313" key="9">
    <source>
        <dbReference type="WBParaSite" id="SSLN_0001400601-mRNA-1"/>
    </source>
</evidence>
<dbReference type="EMBL" id="UYSU01038132">
    <property type="protein sequence ID" value="VDL99879.1"/>
    <property type="molecule type" value="Genomic_DNA"/>
</dbReference>
<accession>A0A183TAJ6</accession>
<dbReference type="PROSITE" id="PS50054">
    <property type="entry name" value="TYR_PHOSPHATASE_DUAL"/>
    <property type="match status" value="1"/>
</dbReference>
<dbReference type="InterPro" id="IPR036873">
    <property type="entry name" value="Rhodanese-like_dom_sf"/>
</dbReference>
<evidence type="ECO:0000259" key="5">
    <source>
        <dbReference type="PROSITE" id="PS50054"/>
    </source>
</evidence>
<organism evidence="9">
    <name type="scientific">Schistocephalus solidus</name>
    <name type="common">Tapeworm</name>
    <dbReference type="NCBI Taxonomy" id="70667"/>
    <lineage>
        <taxon>Eukaryota</taxon>
        <taxon>Metazoa</taxon>
        <taxon>Spiralia</taxon>
        <taxon>Lophotrochozoa</taxon>
        <taxon>Platyhelminthes</taxon>
        <taxon>Cestoda</taxon>
        <taxon>Eucestoda</taxon>
        <taxon>Diphyllobothriidea</taxon>
        <taxon>Diphyllobothriidae</taxon>
        <taxon>Schistocephalus</taxon>
    </lineage>
</organism>
<dbReference type="GO" id="GO:0017017">
    <property type="term" value="F:MAP kinase tyrosine/serine/threonine phosphatase activity"/>
    <property type="evidence" value="ECO:0007669"/>
    <property type="project" value="TreeGrafter"/>
</dbReference>
<dbReference type="Gene3D" id="3.90.190.10">
    <property type="entry name" value="Protein tyrosine phosphatase superfamily"/>
    <property type="match status" value="1"/>
</dbReference>
<feature type="domain" description="Tyrosine specific protein phosphatases" evidence="6">
    <location>
        <begin position="237"/>
        <end position="295"/>
    </location>
</feature>
<evidence type="ECO:0000256" key="3">
    <source>
        <dbReference type="ARBA" id="ARBA00022801"/>
    </source>
</evidence>
<dbReference type="WBParaSite" id="SSLN_0001400601-mRNA-1">
    <property type="protein sequence ID" value="SSLN_0001400601-mRNA-1"/>
    <property type="gene ID" value="SSLN_0001400601"/>
</dbReference>
<evidence type="ECO:0000259" key="6">
    <source>
        <dbReference type="PROSITE" id="PS50056"/>
    </source>
</evidence>
<evidence type="ECO:0000313" key="8">
    <source>
        <dbReference type="Proteomes" id="UP000275846"/>
    </source>
</evidence>
<dbReference type="PRINTS" id="PR01908">
    <property type="entry name" value="ADSPHPHTASE"/>
</dbReference>
<dbReference type="InterPro" id="IPR000387">
    <property type="entry name" value="Tyr_Pase_dom"/>
</dbReference>
<name>A0A183TAJ6_SCHSO</name>
<dbReference type="STRING" id="70667.A0A183TAJ6"/>
<dbReference type="InterPro" id="IPR016130">
    <property type="entry name" value="Tyr_Pase_AS"/>
</dbReference>
<keyword evidence="3" id="KW-0378">Hydrolase</keyword>
<dbReference type="InterPro" id="IPR029021">
    <property type="entry name" value="Prot-tyrosine_phosphatase-like"/>
</dbReference>
<dbReference type="GO" id="GO:0005737">
    <property type="term" value="C:cytoplasm"/>
    <property type="evidence" value="ECO:0007669"/>
    <property type="project" value="TreeGrafter"/>
</dbReference>
<proteinExistence type="inferred from homology"/>
<keyword evidence="8" id="KW-1185">Reference proteome</keyword>
<evidence type="ECO:0000256" key="1">
    <source>
        <dbReference type="ARBA" id="ARBA00008601"/>
    </source>
</evidence>
<keyword evidence="4" id="KW-0904">Protein phosphatase</keyword>
<dbReference type="SUPFAM" id="SSF52799">
    <property type="entry name" value="(Phosphotyrosine protein) phosphatases II"/>
    <property type="match status" value="1"/>
</dbReference>
<dbReference type="GO" id="GO:0043409">
    <property type="term" value="P:negative regulation of MAPK cascade"/>
    <property type="evidence" value="ECO:0007669"/>
    <property type="project" value="TreeGrafter"/>
</dbReference>
<dbReference type="AlphaFoldDB" id="A0A183TAJ6"/>
<evidence type="ECO:0000256" key="2">
    <source>
        <dbReference type="ARBA" id="ARBA00013064"/>
    </source>
</evidence>
<dbReference type="GO" id="GO:0008330">
    <property type="term" value="F:protein tyrosine/threonine phosphatase activity"/>
    <property type="evidence" value="ECO:0007669"/>
    <property type="project" value="TreeGrafter"/>
</dbReference>
<sequence length="378" mass="42691">MRELSCHMGIENKENEGCLRINEYVTWNAATKNKMTRGVSFPVSHDTTGPCTILVKRRCNSLPASLPHLDRTTISTYEFFMRPPGQQVCLDLRERWQFNKEHVVGARNYNCSTKSMARHAVKLFEHTILSLKQSESLPETGAEAQDALIAYDASSADVSSARESVRFFINSLINLGFRVLFVQGNYQDAANLQLLKKLGVTHILNVTQDLPMAFEDMNSFQYLRLPALDCTEQNIYPFFEKAIDFIDGARQVGGVVLIHCLAGISRSASIVMAYMLYHTPLKVLEAYKLLQSLRPIAEPNFAFLGQLDNFRRLTSPDKRNKLVKEVLMGMWQCVSGEEQTSLPPTASTGTPIKRHLWARIHMYAPLSTASVFEHRSVP</sequence>